<feature type="transmembrane region" description="Helical" evidence="1">
    <location>
        <begin position="235"/>
        <end position="251"/>
    </location>
</feature>
<keyword evidence="1" id="KW-0812">Transmembrane</keyword>
<dbReference type="Pfam" id="PF26314">
    <property type="entry name" value="MptA_B_family"/>
    <property type="match status" value="1"/>
</dbReference>
<feature type="transmembrane region" description="Helical" evidence="1">
    <location>
        <begin position="90"/>
        <end position="109"/>
    </location>
</feature>
<evidence type="ECO:0008006" key="4">
    <source>
        <dbReference type="Google" id="ProtNLM"/>
    </source>
</evidence>
<feature type="transmembrane region" description="Helical" evidence="1">
    <location>
        <begin position="263"/>
        <end position="288"/>
    </location>
</feature>
<sequence length="412" mass="47717">MTAKNNALRLMWLSVCSAVLSFLFFIWSFTQTDPNLYFFTNTAFVQFQHVMWNQDRQLVTGVCIAFVLGLFLVYGLIVKELICRPRLSKRIVALYGISLLFLLLSNNALSHDLFNYIFNAKMLAVYHVSPNIHTALEFANRDDWVRFMHNVHTTSPYGVLWSYFTVLPFVVGVGKFILTFLSFKLFMAIGFVLVVVLLEKLIHILGLQKPLFRISLFALNPLMLIETLSSGHNDIWMMAIFLGSLFLLMRARKIVSLSSVGSLILLILSTQVKFVTLLLIPIWGILFFHHFGFEKKLSGLLCSLYTIFLSYWAECAASLLFIPLFTARSQRFNPWYLVWSLSFLPFFKSKPLGVLLILFSFTSMLRYIPFLWWGTYTPLEQSQSFAITWSAFGIWGVWFLFTTLYKRRVVKQ</sequence>
<name>A0A317JU11_9BACT</name>
<dbReference type="AlphaFoldDB" id="A0A317JU11"/>
<keyword evidence="1" id="KW-0472">Membrane</keyword>
<dbReference type="Proteomes" id="UP000246104">
    <property type="component" value="Unassembled WGS sequence"/>
</dbReference>
<feature type="transmembrane region" description="Helical" evidence="1">
    <location>
        <begin position="176"/>
        <end position="198"/>
    </location>
</feature>
<dbReference type="EMBL" id="PSRQ01000014">
    <property type="protein sequence ID" value="PWU24049.1"/>
    <property type="molecule type" value="Genomic_DNA"/>
</dbReference>
<protein>
    <recommendedName>
        <fullName evidence="4">DUF2029 domain-containing protein</fullName>
    </recommendedName>
</protein>
<evidence type="ECO:0000256" key="1">
    <source>
        <dbReference type="SAM" id="Phobius"/>
    </source>
</evidence>
<keyword evidence="1" id="KW-1133">Transmembrane helix</keyword>
<feature type="transmembrane region" description="Helical" evidence="1">
    <location>
        <begin position="308"/>
        <end position="327"/>
    </location>
</feature>
<gene>
    <name evidence="2" type="ORF">C5B42_00835</name>
</gene>
<feature type="transmembrane region" description="Helical" evidence="1">
    <location>
        <begin position="58"/>
        <end position="78"/>
    </location>
</feature>
<feature type="transmembrane region" description="Helical" evidence="1">
    <location>
        <begin position="385"/>
        <end position="405"/>
    </location>
</feature>
<feature type="transmembrane region" description="Helical" evidence="1">
    <location>
        <begin position="7"/>
        <end position="29"/>
    </location>
</feature>
<proteinExistence type="predicted"/>
<organism evidence="2 3">
    <name type="scientific">Candidatus Cerribacteria bacterium 'Amazon FNV 2010 28 9'</name>
    <dbReference type="NCBI Taxonomy" id="2081795"/>
    <lineage>
        <taxon>Bacteria</taxon>
        <taxon>Candidatus Cerribacteria</taxon>
    </lineage>
</organism>
<comment type="caution">
    <text evidence="2">The sequence shown here is derived from an EMBL/GenBank/DDBJ whole genome shotgun (WGS) entry which is preliminary data.</text>
</comment>
<reference evidence="2 3" key="1">
    <citation type="submission" date="2018-02" db="EMBL/GenBank/DDBJ databases">
        <title>Genomic Reconstructions from Amazon Rainforest and Pasture Soil Reveal Novel Insights into the Physiology of Candidate Phyla in Tropical Sites.</title>
        <authorList>
            <person name="Kroeger M.E."/>
            <person name="Delmont T."/>
            <person name="Eren A.M."/>
            <person name="Guo J."/>
            <person name="Meyer K.M."/>
            <person name="Khan K."/>
            <person name="Rodrigues J.L.M."/>
            <person name="Bohannan B.J.M."/>
            <person name="Tringe S."/>
            <person name="Borges C.D."/>
            <person name="Tiedje J."/>
            <person name="Tsai S.M."/>
            <person name="Nusslein K."/>
        </authorList>
    </citation>
    <scope>NUCLEOTIDE SEQUENCE [LARGE SCALE GENOMIC DNA]</scope>
    <source>
        <strain evidence="2">Amazon FNV 2010 28 9</strain>
    </source>
</reference>
<feature type="transmembrane region" description="Helical" evidence="1">
    <location>
        <begin position="352"/>
        <end position="373"/>
    </location>
</feature>
<evidence type="ECO:0000313" key="3">
    <source>
        <dbReference type="Proteomes" id="UP000246104"/>
    </source>
</evidence>
<accession>A0A317JU11</accession>
<evidence type="ECO:0000313" key="2">
    <source>
        <dbReference type="EMBL" id="PWU24049.1"/>
    </source>
</evidence>